<sequence length="68" mass="7490">MHSARGVTAEVRRREDGTLPVMSRTPKDAAALAVTRLGCSCSNNLRFLGSRRRRPHSSPSHGPLAFCW</sequence>
<dbReference type="AlphaFoldDB" id="A0A4Z2IJB5"/>
<gene>
    <name evidence="2" type="ORF">EYF80_012446</name>
</gene>
<feature type="region of interest" description="Disordered" evidence="1">
    <location>
        <begin position="1"/>
        <end position="22"/>
    </location>
</feature>
<accession>A0A4Z2IJB5</accession>
<protein>
    <submittedName>
        <fullName evidence="2">Uncharacterized protein</fullName>
    </submittedName>
</protein>
<evidence type="ECO:0000313" key="3">
    <source>
        <dbReference type="Proteomes" id="UP000314294"/>
    </source>
</evidence>
<proteinExistence type="predicted"/>
<dbReference type="Proteomes" id="UP000314294">
    <property type="component" value="Unassembled WGS sequence"/>
</dbReference>
<reference evidence="2 3" key="1">
    <citation type="submission" date="2019-03" db="EMBL/GenBank/DDBJ databases">
        <title>First draft genome of Liparis tanakae, snailfish: a comprehensive survey of snailfish specific genes.</title>
        <authorList>
            <person name="Kim W."/>
            <person name="Song I."/>
            <person name="Jeong J.-H."/>
            <person name="Kim D."/>
            <person name="Kim S."/>
            <person name="Ryu S."/>
            <person name="Song J.Y."/>
            <person name="Lee S.K."/>
        </authorList>
    </citation>
    <scope>NUCLEOTIDE SEQUENCE [LARGE SCALE GENOMIC DNA]</scope>
    <source>
        <tissue evidence="2">Muscle</tissue>
    </source>
</reference>
<organism evidence="2 3">
    <name type="scientific">Liparis tanakae</name>
    <name type="common">Tanaka's snailfish</name>
    <dbReference type="NCBI Taxonomy" id="230148"/>
    <lineage>
        <taxon>Eukaryota</taxon>
        <taxon>Metazoa</taxon>
        <taxon>Chordata</taxon>
        <taxon>Craniata</taxon>
        <taxon>Vertebrata</taxon>
        <taxon>Euteleostomi</taxon>
        <taxon>Actinopterygii</taxon>
        <taxon>Neopterygii</taxon>
        <taxon>Teleostei</taxon>
        <taxon>Neoteleostei</taxon>
        <taxon>Acanthomorphata</taxon>
        <taxon>Eupercaria</taxon>
        <taxon>Perciformes</taxon>
        <taxon>Cottioidei</taxon>
        <taxon>Cottales</taxon>
        <taxon>Liparidae</taxon>
        <taxon>Liparis</taxon>
    </lineage>
</organism>
<dbReference type="EMBL" id="SRLO01000084">
    <property type="protein sequence ID" value="TNN77332.1"/>
    <property type="molecule type" value="Genomic_DNA"/>
</dbReference>
<evidence type="ECO:0000256" key="1">
    <source>
        <dbReference type="SAM" id="MobiDB-lite"/>
    </source>
</evidence>
<name>A0A4Z2IJB5_9TELE</name>
<keyword evidence="3" id="KW-1185">Reference proteome</keyword>
<comment type="caution">
    <text evidence="2">The sequence shown here is derived from an EMBL/GenBank/DDBJ whole genome shotgun (WGS) entry which is preliminary data.</text>
</comment>
<evidence type="ECO:0000313" key="2">
    <source>
        <dbReference type="EMBL" id="TNN77332.1"/>
    </source>
</evidence>